<evidence type="ECO:0000313" key="5">
    <source>
        <dbReference type="Proteomes" id="UP000664169"/>
    </source>
</evidence>
<organism evidence="4 5">
    <name type="scientific">Gomphillus americanus</name>
    <dbReference type="NCBI Taxonomy" id="1940652"/>
    <lineage>
        <taxon>Eukaryota</taxon>
        <taxon>Fungi</taxon>
        <taxon>Dikarya</taxon>
        <taxon>Ascomycota</taxon>
        <taxon>Pezizomycotina</taxon>
        <taxon>Lecanoromycetes</taxon>
        <taxon>OSLEUM clade</taxon>
        <taxon>Ostropomycetidae</taxon>
        <taxon>Ostropales</taxon>
        <taxon>Graphidaceae</taxon>
        <taxon>Gomphilloideae</taxon>
        <taxon>Gomphillus</taxon>
    </lineage>
</organism>
<dbReference type="Gene3D" id="3.30.230.30">
    <property type="entry name" value="Impact, N-terminal domain"/>
    <property type="match status" value="1"/>
</dbReference>
<proteinExistence type="inferred from homology"/>
<comment type="caution">
    <text evidence="4">The sequence shown here is derived from an EMBL/GenBank/DDBJ whole genome shotgun (WGS) entry which is preliminary data.</text>
</comment>
<dbReference type="InterPro" id="IPR023582">
    <property type="entry name" value="Impact"/>
</dbReference>
<evidence type="ECO:0000256" key="1">
    <source>
        <dbReference type="ARBA" id="ARBA00007665"/>
    </source>
</evidence>
<dbReference type="Proteomes" id="UP000664169">
    <property type="component" value="Unassembled WGS sequence"/>
</dbReference>
<evidence type="ECO:0000259" key="3">
    <source>
        <dbReference type="Pfam" id="PF01205"/>
    </source>
</evidence>
<keyword evidence="5" id="KW-1185">Reference proteome</keyword>
<dbReference type="EMBL" id="CAJPDQ010000012">
    <property type="protein sequence ID" value="CAF9917385.1"/>
    <property type="molecule type" value="Genomic_DNA"/>
</dbReference>
<feature type="domain" description="Impact N-terminal" evidence="3">
    <location>
        <begin position="33"/>
        <end position="140"/>
    </location>
</feature>
<dbReference type="InterPro" id="IPR036956">
    <property type="entry name" value="Impact_N_sf"/>
</dbReference>
<dbReference type="PANTHER" id="PTHR16301:SF25">
    <property type="entry name" value="PROTEIN IMPACT"/>
    <property type="match status" value="1"/>
</dbReference>
<protein>
    <recommendedName>
        <fullName evidence="3">Impact N-terminal domain-containing protein</fullName>
    </recommendedName>
</protein>
<reference evidence="4" key="1">
    <citation type="submission" date="2021-03" db="EMBL/GenBank/DDBJ databases">
        <authorList>
            <person name="Tagirdzhanova G."/>
        </authorList>
    </citation>
    <scope>NUCLEOTIDE SEQUENCE</scope>
</reference>
<dbReference type="InterPro" id="IPR001498">
    <property type="entry name" value="Impact_N"/>
</dbReference>
<feature type="region of interest" description="Disordered" evidence="2">
    <location>
        <begin position="203"/>
        <end position="232"/>
    </location>
</feature>
<dbReference type="GO" id="GO:0140469">
    <property type="term" value="P:GCN2-mediated signaling"/>
    <property type="evidence" value="ECO:0007669"/>
    <property type="project" value="TreeGrafter"/>
</dbReference>
<dbReference type="PANTHER" id="PTHR16301">
    <property type="entry name" value="IMPACT-RELATED"/>
    <property type="match status" value="1"/>
</dbReference>
<feature type="compositionally biased region" description="Polar residues" evidence="2">
    <location>
        <begin position="217"/>
        <end position="232"/>
    </location>
</feature>
<dbReference type="SUPFAM" id="SSF54211">
    <property type="entry name" value="Ribosomal protein S5 domain 2-like"/>
    <property type="match status" value="1"/>
</dbReference>
<comment type="similarity">
    <text evidence="1">Belongs to the IMPACT family.</text>
</comment>
<dbReference type="InterPro" id="IPR020568">
    <property type="entry name" value="Ribosomal_Su5_D2-typ_SF"/>
</dbReference>
<dbReference type="GO" id="GO:0005737">
    <property type="term" value="C:cytoplasm"/>
    <property type="evidence" value="ECO:0007669"/>
    <property type="project" value="TreeGrafter"/>
</dbReference>
<dbReference type="Pfam" id="PF01205">
    <property type="entry name" value="Impact_N"/>
    <property type="match status" value="1"/>
</dbReference>
<accession>A0A8H3F577</accession>
<dbReference type="GO" id="GO:0006446">
    <property type="term" value="P:regulation of translational initiation"/>
    <property type="evidence" value="ECO:0007669"/>
    <property type="project" value="TreeGrafter"/>
</dbReference>
<evidence type="ECO:0000313" key="4">
    <source>
        <dbReference type="EMBL" id="CAF9917385.1"/>
    </source>
</evidence>
<name>A0A8H3F577_9LECA</name>
<dbReference type="AlphaFoldDB" id="A0A8H3F577"/>
<dbReference type="OrthoDB" id="69641at2759"/>
<sequence length="277" mass="30692">MSQKRKQPSTTTTPAAAADPGSQIHTSTPINDRSSKFLALFSTSQPYLSNPRLLQQHTSLTGASHRILAWRKASPQESLTGQLYLTFSDEDGEKWAGKRVVRILGETGVEGVCVVGRWYGGIMLGPVRFEHIERCAREAIGLWKAAQSNEPDAKRVRLVEDDDRVKRQLIQTLKDRDESVRVLRGLLAEKQCILALLRHGTNDDGGGGGGGERSEQSKQTSPAKTQDSYQEMTVTRLRTQEKARDATLAWILRQIEGVEQEIAAIDEGGGDRGDWRD</sequence>
<evidence type="ECO:0000256" key="2">
    <source>
        <dbReference type="SAM" id="MobiDB-lite"/>
    </source>
</evidence>
<gene>
    <name evidence="4" type="ORF">GOMPHAMPRED_001236</name>
</gene>
<feature type="region of interest" description="Disordered" evidence="2">
    <location>
        <begin position="1"/>
        <end position="29"/>
    </location>
</feature>